<dbReference type="AlphaFoldDB" id="A0AAV8WJ62"/>
<dbReference type="PANTHER" id="PTHR47611:SF3">
    <property type="entry name" value="HAT C-TERMINAL DIMERISATION DOMAIN-CONTAINING PROTEIN"/>
    <property type="match status" value="1"/>
</dbReference>
<sequence>MSNKVSKSKFDSLLWRKFDKDVKKIKTSSNPTAAGIIEVDSYLKKTIIERHEDPLLWWRNKKHQYPRLYDLVTKRLITVGTSVPCERLFSKAGQIITEKRSRLTSSKASQIIFLNGNLE</sequence>
<feature type="domain" description="HAT C-terminal dimerisation" evidence="1">
    <location>
        <begin position="38"/>
        <end position="118"/>
    </location>
</feature>
<keyword evidence="3" id="KW-1185">Reference proteome</keyword>
<dbReference type="InterPro" id="IPR008906">
    <property type="entry name" value="HATC_C_dom"/>
</dbReference>
<gene>
    <name evidence="2" type="ORF">NQ314_020988</name>
</gene>
<evidence type="ECO:0000259" key="1">
    <source>
        <dbReference type="Pfam" id="PF05699"/>
    </source>
</evidence>
<dbReference type="EMBL" id="JANEYF010005829">
    <property type="protein sequence ID" value="KAJ8926624.1"/>
    <property type="molecule type" value="Genomic_DNA"/>
</dbReference>
<dbReference type="Proteomes" id="UP001162156">
    <property type="component" value="Unassembled WGS sequence"/>
</dbReference>
<accession>A0AAV8WJ62</accession>
<name>A0AAV8WJ62_9CUCU</name>
<comment type="caution">
    <text evidence="2">The sequence shown here is derived from an EMBL/GenBank/DDBJ whole genome shotgun (WGS) entry which is preliminary data.</text>
</comment>
<dbReference type="PANTHER" id="PTHR47611">
    <property type="entry name" value="HAT DIMERISATION DOMAIN, C-TERMINAL"/>
    <property type="match status" value="1"/>
</dbReference>
<dbReference type="Pfam" id="PF05699">
    <property type="entry name" value="Dimer_Tnp_hAT"/>
    <property type="match status" value="1"/>
</dbReference>
<organism evidence="2 3">
    <name type="scientific">Rhamnusium bicolor</name>
    <dbReference type="NCBI Taxonomy" id="1586634"/>
    <lineage>
        <taxon>Eukaryota</taxon>
        <taxon>Metazoa</taxon>
        <taxon>Ecdysozoa</taxon>
        <taxon>Arthropoda</taxon>
        <taxon>Hexapoda</taxon>
        <taxon>Insecta</taxon>
        <taxon>Pterygota</taxon>
        <taxon>Neoptera</taxon>
        <taxon>Endopterygota</taxon>
        <taxon>Coleoptera</taxon>
        <taxon>Polyphaga</taxon>
        <taxon>Cucujiformia</taxon>
        <taxon>Chrysomeloidea</taxon>
        <taxon>Cerambycidae</taxon>
        <taxon>Lepturinae</taxon>
        <taxon>Rhagiini</taxon>
        <taxon>Rhamnusium</taxon>
    </lineage>
</organism>
<dbReference type="SUPFAM" id="SSF53098">
    <property type="entry name" value="Ribonuclease H-like"/>
    <property type="match status" value="1"/>
</dbReference>
<reference evidence="2" key="1">
    <citation type="journal article" date="2023" name="Insect Mol. Biol.">
        <title>Genome sequencing provides insights into the evolution of gene families encoding plant cell wall-degrading enzymes in longhorned beetles.</title>
        <authorList>
            <person name="Shin N.R."/>
            <person name="Okamura Y."/>
            <person name="Kirsch R."/>
            <person name="Pauchet Y."/>
        </authorList>
    </citation>
    <scope>NUCLEOTIDE SEQUENCE</scope>
    <source>
        <strain evidence="2">RBIC_L_NR</strain>
    </source>
</reference>
<proteinExistence type="predicted"/>
<protein>
    <recommendedName>
        <fullName evidence="1">HAT C-terminal dimerisation domain-containing protein</fullName>
    </recommendedName>
</protein>
<dbReference type="InterPro" id="IPR012337">
    <property type="entry name" value="RNaseH-like_sf"/>
</dbReference>
<evidence type="ECO:0000313" key="2">
    <source>
        <dbReference type="EMBL" id="KAJ8926624.1"/>
    </source>
</evidence>
<evidence type="ECO:0000313" key="3">
    <source>
        <dbReference type="Proteomes" id="UP001162156"/>
    </source>
</evidence>
<dbReference type="GO" id="GO:0046983">
    <property type="term" value="F:protein dimerization activity"/>
    <property type="evidence" value="ECO:0007669"/>
    <property type="project" value="InterPro"/>
</dbReference>